<keyword evidence="3" id="KW-1185">Reference proteome</keyword>
<name>A0A9P5NDZ2_GYMJU</name>
<comment type="caution">
    <text evidence="2">The sequence shown here is derived from an EMBL/GenBank/DDBJ whole genome shotgun (WGS) entry which is preliminary data.</text>
</comment>
<sequence length="289" mass="32829">MYPATANEIIVDLYIVNSEGERRTVPFVHGIEMRGLKGEIVRFRSMFDDGEMVNAIDVKMWEKVKHHLTALAPSSKVLRMVNGQLVPSHGIWCGEVSVRGMVHAGAFEIFDSQGAWAVLFGKPLLQKFKMIHDYDTDEIMIKGKHVTMQNQYQEPGGKLANLLAGLTCDIKQCLNKEFTPTSSPNLECPEVLKAQAMQRQTREERVRWRADNGLPEKKMRAERRLRKEIQIQRKKRRRRTKAVQGQPKEITCGENLGDDCKSPSRGVPAQIPCSEHNTEAETKFIKGSE</sequence>
<evidence type="ECO:0000256" key="1">
    <source>
        <dbReference type="SAM" id="MobiDB-lite"/>
    </source>
</evidence>
<dbReference type="AlphaFoldDB" id="A0A9P5NDZ2"/>
<reference evidence="2" key="1">
    <citation type="submission" date="2020-11" db="EMBL/GenBank/DDBJ databases">
        <authorList>
            <consortium name="DOE Joint Genome Institute"/>
            <person name="Ahrendt S."/>
            <person name="Riley R."/>
            <person name="Andreopoulos W."/>
            <person name="LaButti K."/>
            <person name="Pangilinan J."/>
            <person name="Ruiz-duenas F.J."/>
            <person name="Barrasa J.M."/>
            <person name="Sanchez-Garcia M."/>
            <person name="Camarero S."/>
            <person name="Miyauchi S."/>
            <person name="Serrano A."/>
            <person name="Linde D."/>
            <person name="Babiker R."/>
            <person name="Drula E."/>
            <person name="Ayuso-Fernandez I."/>
            <person name="Pacheco R."/>
            <person name="Padilla G."/>
            <person name="Ferreira P."/>
            <person name="Barriuso J."/>
            <person name="Kellner H."/>
            <person name="Castanera R."/>
            <person name="Alfaro M."/>
            <person name="Ramirez L."/>
            <person name="Pisabarro A.G."/>
            <person name="Kuo A."/>
            <person name="Tritt A."/>
            <person name="Lipzen A."/>
            <person name="He G."/>
            <person name="Yan M."/>
            <person name="Ng V."/>
            <person name="Cullen D."/>
            <person name="Martin F."/>
            <person name="Rosso M.-N."/>
            <person name="Henrissat B."/>
            <person name="Hibbett D."/>
            <person name="Martinez A.T."/>
            <person name="Grigoriev I.V."/>
        </authorList>
    </citation>
    <scope>NUCLEOTIDE SEQUENCE</scope>
    <source>
        <strain evidence="2">AH 44721</strain>
    </source>
</reference>
<dbReference type="OrthoDB" id="2919534at2759"/>
<gene>
    <name evidence="2" type="ORF">CPB84DRAFT_1688041</name>
</gene>
<feature type="compositionally biased region" description="Basic residues" evidence="1">
    <location>
        <begin position="232"/>
        <end position="241"/>
    </location>
</feature>
<feature type="compositionally biased region" description="Basic and acidic residues" evidence="1">
    <location>
        <begin position="276"/>
        <end position="289"/>
    </location>
</feature>
<dbReference type="Proteomes" id="UP000724874">
    <property type="component" value="Unassembled WGS sequence"/>
</dbReference>
<organism evidence="2 3">
    <name type="scientific">Gymnopilus junonius</name>
    <name type="common">Spectacular rustgill mushroom</name>
    <name type="synonym">Gymnopilus spectabilis subsp. junonius</name>
    <dbReference type="NCBI Taxonomy" id="109634"/>
    <lineage>
        <taxon>Eukaryota</taxon>
        <taxon>Fungi</taxon>
        <taxon>Dikarya</taxon>
        <taxon>Basidiomycota</taxon>
        <taxon>Agaricomycotina</taxon>
        <taxon>Agaricomycetes</taxon>
        <taxon>Agaricomycetidae</taxon>
        <taxon>Agaricales</taxon>
        <taxon>Agaricineae</taxon>
        <taxon>Hymenogastraceae</taxon>
        <taxon>Gymnopilus</taxon>
    </lineage>
</organism>
<protein>
    <submittedName>
        <fullName evidence="2">Uncharacterized protein</fullName>
    </submittedName>
</protein>
<evidence type="ECO:0000313" key="3">
    <source>
        <dbReference type="Proteomes" id="UP000724874"/>
    </source>
</evidence>
<evidence type="ECO:0000313" key="2">
    <source>
        <dbReference type="EMBL" id="KAF8879218.1"/>
    </source>
</evidence>
<feature type="region of interest" description="Disordered" evidence="1">
    <location>
        <begin position="232"/>
        <end position="289"/>
    </location>
</feature>
<accession>A0A9P5NDZ2</accession>
<proteinExistence type="predicted"/>
<dbReference type="EMBL" id="JADNYJ010000151">
    <property type="protein sequence ID" value="KAF8879218.1"/>
    <property type="molecule type" value="Genomic_DNA"/>
</dbReference>